<gene>
    <name evidence="3" type="ORF">CYNAS_LOCUS13559</name>
    <name evidence="4" type="ORF">CYNAS_LOCUS13567</name>
</gene>
<feature type="region of interest" description="Disordered" evidence="1">
    <location>
        <begin position="25"/>
        <end position="64"/>
    </location>
</feature>
<evidence type="ECO:0000256" key="1">
    <source>
        <dbReference type="SAM" id="MobiDB-lite"/>
    </source>
</evidence>
<keyword evidence="2" id="KW-0732">Signal</keyword>
<feature type="signal peptide" evidence="2">
    <location>
        <begin position="1"/>
        <end position="24"/>
    </location>
</feature>
<dbReference type="Proteomes" id="UP001176961">
    <property type="component" value="Unassembled WGS sequence"/>
</dbReference>
<evidence type="ECO:0000313" key="3">
    <source>
        <dbReference type="EMBL" id="CAJ0601576.1"/>
    </source>
</evidence>
<evidence type="ECO:0000313" key="5">
    <source>
        <dbReference type="Proteomes" id="UP001176961"/>
    </source>
</evidence>
<evidence type="ECO:0000313" key="4">
    <source>
        <dbReference type="EMBL" id="CAJ0601584.1"/>
    </source>
</evidence>
<protein>
    <submittedName>
        <fullName evidence="3">Uncharacterized protein</fullName>
    </submittedName>
</protein>
<dbReference type="EMBL" id="CATQJL010000305">
    <property type="protein sequence ID" value="CAJ0601584.1"/>
    <property type="molecule type" value="Genomic_DNA"/>
</dbReference>
<dbReference type="AlphaFoldDB" id="A0AA36H044"/>
<feature type="chain" id="PRO_5041589010" evidence="2">
    <location>
        <begin position="25"/>
        <end position="64"/>
    </location>
</feature>
<feature type="compositionally biased region" description="Basic residues" evidence="1">
    <location>
        <begin position="27"/>
        <end position="64"/>
    </location>
</feature>
<proteinExistence type="predicted"/>
<organism evidence="3 5">
    <name type="scientific">Cylicocyclus nassatus</name>
    <name type="common">Nematode worm</name>
    <dbReference type="NCBI Taxonomy" id="53992"/>
    <lineage>
        <taxon>Eukaryota</taxon>
        <taxon>Metazoa</taxon>
        <taxon>Ecdysozoa</taxon>
        <taxon>Nematoda</taxon>
        <taxon>Chromadorea</taxon>
        <taxon>Rhabditida</taxon>
        <taxon>Rhabditina</taxon>
        <taxon>Rhabditomorpha</taxon>
        <taxon>Strongyloidea</taxon>
        <taxon>Strongylidae</taxon>
        <taxon>Cylicocyclus</taxon>
    </lineage>
</organism>
<comment type="caution">
    <text evidence="3">The sequence shown here is derived from an EMBL/GenBank/DDBJ whole genome shotgun (WGS) entry which is preliminary data.</text>
</comment>
<dbReference type="EMBL" id="CATQJL010000305">
    <property type="protein sequence ID" value="CAJ0601576.1"/>
    <property type="molecule type" value="Genomic_DNA"/>
</dbReference>
<evidence type="ECO:0000256" key="2">
    <source>
        <dbReference type="SAM" id="SignalP"/>
    </source>
</evidence>
<accession>A0AA36H044</accession>
<keyword evidence="5" id="KW-1185">Reference proteome</keyword>
<reference evidence="3" key="1">
    <citation type="submission" date="2023-07" db="EMBL/GenBank/DDBJ databases">
        <authorList>
            <consortium name="CYATHOMIX"/>
        </authorList>
    </citation>
    <scope>NUCLEOTIDE SEQUENCE</scope>
    <source>
        <strain evidence="3">N/A</strain>
    </source>
</reference>
<name>A0AA36H044_CYLNA</name>
<sequence>MASFKFLLITLLALMFICSTSVQGMRHGMHHRPGRPGPHHRPRPGHRPGPIHRGPKHHGRRHRF</sequence>